<sequence length="528" mass="60281">MEAPSLFHRLFANQRITKDGKKLIFGELLRYTGIRRYIFAVFEELHERPVETNEALLFFAVKISKHYDEELLFVKTRFGKKSDVAKFGPWFAPYIQYCRILEVVCDALWRTVLEPVREEQMLRLFIEELFRHELVNQKLVEKNMMCNFDFDYVDYDFNILDHKTIPPDDPLYENMVEICLPTVNPEDFEPRFELELEPVVQGKVQINLEPMDIDEPVAGENTIEIIVISSGSETEHCNGPTSDYESDSKPKVKTETPVKKIKTLKRNRSLKRSIYNSSSGSDVEPIAETSAQNSNKGKVRPEKKKFAICETNAQNGNEEEIFGDMKTDFASCDTDSNEEEIVGLENANSFFCDTDAKNNNEEEIVGPEKNNFAICEIDAQNNNEEEIVGPEKNEFAICETDAKNSDEEEIVGPENANSYFCETDAKNNNEEEIVGPEKNEFAICETDAKNSDEEEIVGPEKNEFAMVETDAQNSNEEEIVGPEKNEFTICETDAKKNNEEEIVGPEKNEFAIVKTDAQNSNEVKIVSP</sequence>
<feature type="compositionally biased region" description="Basic and acidic residues" evidence="1">
    <location>
        <begin position="246"/>
        <end position="255"/>
    </location>
</feature>
<dbReference type="AlphaFoldDB" id="A0A9P0BHI6"/>
<gene>
    <name evidence="2" type="ORF">MELIAE_LOCUS11381</name>
</gene>
<organism evidence="2 3">
    <name type="scientific">Brassicogethes aeneus</name>
    <name type="common">Rape pollen beetle</name>
    <name type="synonym">Meligethes aeneus</name>
    <dbReference type="NCBI Taxonomy" id="1431903"/>
    <lineage>
        <taxon>Eukaryota</taxon>
        <taxon>Metazoa</taxon>
        <taxon>Ecdysozoa</taxon>
        <taxon>Arthropoda</taxon>
        <taxon>Hexapoda</taxon>
        <taxon>Insecta</taxon>
        <taxon>Pterygota</taxon>
        <taxon>Neoptera</taxon>
        <taxon>Endopterygota</taxon>
        <taxon>Coleoptera</taxon>
        <taxon>Polyphaga</taxon>
        <taxon>Cucujiformia</taxon>
        <taxon>Nitidulidae</taxon>
        <taxon>Meligethinae</taxon>
        <taxon>Brassicogethes</taxon>
    </lineage>
</organism>
<dbReference type="EMBL" id="OV121139">
    <property type="protein sequence ID" value="CAH0562190.1"/>
    <property type="molecule type" value="Genomic_DNA"/>
</dbReference>
<dbReference type="Proteomes" id="UP001154078">
    <property type="component" value="Chromosome 8"/>
</dbReference>
<evidence type="ECO:0000313" key="2">
    <source>
        <dbReference type="EMBL" id="CAH0562190.1"/>
    </source>
</evidence>
<keyword evidence="3" id="KW-1185">Reference proteome</keyword>
<proteinExistence type="predicted"/>
<feature type="region of interest" description="Disordered" evidence="1">
    <location>
        <begin position="232"/>
        <end position="255"/>
    </location>
</feature>
<evidence type="ECO:0000313" key="3">
    <source>
        <dbReference type="Proteomes" id="UP001154078"/>
    </source>
</evidence>
<name>A0A9P0BHI6_BRAAE</name>
<evidence type="ECO:0000256" key="1">
    <source>
        <dbReference type="SAM" id="MobiDB-lite"/>
    </source>
</evidence>
<reference evidence="2" key="1">
    <citation type="submission" date="2021-12" db="EMBL/GenBank/DDBJ databases">
        <authorList>
            <person name="King R."/>
        </authorList>
    </citation>
    <scope>NUCLEOTIDE SEQUENCE</scope>
</reference>
<accession>A0A9P0BHI6</accession>
<protein>
    <submittedName>
        <fullName evidence="2">Uncharacterized protein</fullName>
    </submittedName>
</protein>
<feature type="region of interest" description="Disordered" evidence="1">
    <location>
        <begin position="273"/>
        <end position="300"/>
    </location>
</feature>